<reference evidence="1 2" key="1">
    <citation type="submission" date="2018-02" db="EMBL/GenBank/DDBJ databases">
        <authorList>
            <person name="Cohen D.B."/>
            <person name="Kent A.D."/>
        </authorList>
    </citation>
    <scope>NUCLEOTIDE SEQUENCE [LARGE SCALE GENOMIC DNA]</scope>
    <source>
        <strain evidence="1">CIP109753</strain>
    </source>
</reference>
<sequence>MIEKDIEKAIQAGLKSTGGKLWEAEVARELSKYDKITDFSNIYKIIKTGKTLNDAGDIDVGSLKYIIECKESVSKNIDRQKFLKQFDKYLNPKNEKYINLNDRKCVLAIKSFKDNAIDITHPVFKTLQRKGVIIITDIQQLKKLK</sequence>
<organism evidence="1 2">
    <name type="scientific">Flavobacterium columnare</name>
    <dbReference type="NCBI Taxonomy" id="996"/>
    <lineage>
        <taxon>Bacteria</taxon>
        <taxon>Pseudomonadati</taxon>
        <taxon>Bacteroidota</taxon>
        <taxon>Flavobacteriia</taxon>
        <taxon>Flavobacteriales</taxon>
        <taxon>Flavobacteriaceae</taxon>
        <taxon>Flavobacterium</taxon>
    </lineage>
</organism>
<dbReference type="Proteomes" id="UP000238180">
    <property type="component" value="Unassembled WGS sequence"/>
</dbReference>
<evidence type="ECO:0000313" key="1">
    <source>
        <dbReference type="EMBL" id="SPE77173.1"/>
    </source>
</evidence>
<dbReference type="AlphaFoldDB" id="A0A2N9PA28"/>
<gene>
    <name evidence="1" type="ORF">FLACOL_01165</name>
</gene>
<dbReference type="RefSeq" id="WP_105195930.1">
    <property type="nucleotide sequence ID" value="NZ_OLKH01000078.1"/>
</dbReference>
<dbReference type="EMBL" id="OLKH01000078">
    <property type="protein sequence ID" value="SPE77173.1"/>
    <property type="molecule type" value="Genomic_DNA"/>
</dbReference>
<name>A0A2N9PA28_9FLAO</name>
<evidence type="ECO:0000313" key="2">
    <source>
        <dbReference type="Proteomes" id="UP000238180"/>
    </source>
</evidence>
<protein>
    <recommendedName>
        <fullName evidence="3">Restriction endonuclease type IV Mrr domain-containing protein</fullName>
    </recommendedName>
</protein>
<evidence type="ECO:0008006" key="3">
    <source>
        <dbReference type="Google" id="ProtNLM"/>
    </source>
</evidence>
<proteinExistence type="predicted"/>
<accession>A0A2N9PA28</accession>